<name>A0A3B5KNJ8_TAKRU</name>
<organism evidence="1 2">
    <name type="scientific">Takifugu rubripes</name>
    <name type="common">Japanese pufferfish</name>
    <name type="synonym">Fugu rubripes</name>
    <dbReference type="NCBI Taxonomy" id="31033"/>
    <lineage>
        <taxon>Eukaryota</taxon>
        <taxon>Metazoa</taxon>
        <taxon>Chordata</taxon>
        <taxon>Craniata</taxon>
        <taxon>Vertebrata</taxon>
        <taxon>Euteleostomi</taxon>
        <taxon>Actinopterygii</taxon>
        <taxon>Neopterygii</taxon>
        <taxon>Teleostei</taxon>
        <taxon>Neoteleostei</taxon>
        <taxon>Acanthomorphata</taxon>
        <taxon>Eupercaria</taxon>
        <taxon>Tetraodontiformes</taxon>
        <taxon>Tetradontoidea</taxon>
        <taxon>Tetraodontidae</taxon>
        <taxon>Takifugu</taxon>
    </lineage>
</organism>
<sequence>LTLLLIHANGLLIAFQDEMYVLGTHVNPPALTVRCSAGSVQLRRGTAGQLQLLQESNPCLTFRDNEDQLLCNRSKFNLNPFGLRFGKRFIYRRAMKQARTHTRSPVSQEVPT</sequence>
<evidence type="ECO:0000313" key="2">
    <source>
        <dbReference type="Proteomes" id="UP000005226"/>
    </source>
</evidence>
<dbReference type="InParanoid" id="A0A3B5KNJ8"/>
<keyword evidence="2" id="KW-1185">Reference proteome</keyword>
<accession>A0A3B5KNJ8</accession>
<protein>
    <recommendedName>
        <fullName evidence="3">Kisspeptin</fullName>
    </recommendedName>
</protein>
<proteinExistence type="predicted"/>
<dbReference type="GeneTree" id="ENSGT00670000099475"/>
<evidence type="ECO:0008006" key="3">
    <source>
        <dbReference type="Google" id="ProtNLM"/>
    </source>
</evidence>
<reference evidence="1" key="2">
    <citation type="submission" date="2025-08" db="UniProtKB">
        <authorList>
            <consortium name="Ensembl"/>
        </authorList>
    </citation>
    <scope>IDENTIFICATION</scope>
</reference>
<dbReference type="STRING" id="31033.ENSTRUP00000057023"/>
<dbReference type="Ensembl" id="ENSTRUT00000054406.2">
    <property type="protein sequence ID" value="ENSTRUP00000057023.2"/>
    <property type="gene ID" value="ENSTRUG00000021684.2"/>
</dbReference>
<reference evidence="1" key="3">
    <citation type="submission" date="2025-09" db="UniProtKB">
        <authorList>
            <consortium name="Ensembl"/>
        </authorList>
    </citation>
    <scope>IDENTIFICATION</scope>
</reference>
<dbReference type="OMA" id="FIYRRAM"/>
<evidence type="ECO:0000313" key="1">
    <source>
        <dbReference type="Ensembl" id="ENSTRUP00000057023.2"/>
    </source>
</evidence>
<dbReference type="AlphaFoldDB" id="A0A3B5KNJ8"/>
<dbReference type="Proteomes" id="UP000005226">
    <property type="component" value="Chromosome 18"/>
</dbReference>
<reference evidence="1 2" key="1">
    <citation type="journal article" date="2011" name="Genome Biol. Evol.">
        <title>Integration of the genetic map and genome assembly of fugu facilitates insights into distinct features of genome evolution in teleosts and mammals.</title>
        <authorList>
            <person name="Kai W."/>
            <person name="Kikuchi K."/>
            <person name="Tohari S."/>
            <person name="Chew A.K."/>
            <person name="Tay A."/>
            <person name="Fujiwara A."/>
            <person name="Hosoya S."/>
            <person name="Suetake H."/>
            <person name="Naruse K."/>
            <person name="Brenner S."/>
            <person name="Suzuki Y."/>
            <person name="Venkatesh B."/>
        </authorList>
    </citation>
    <scope>NUCLEOTIDE SEQUENCE [LARGE SCALE GENOMIC DNA]</scope>
</reference>